<protein>
    <submittedName>
        <fullName evidence="3">Helix-turn-helix domain-containing protein</fullName>
    </submittedName>
</protein>
<reference evidence="3 4" key="1">
    <citation type="submission" date="2021-06" db="EMBL/GenBank/DDBJ databases">
        <title>Faecalicatena sp. nov. isolated from porcine feces.</title>
        <authorList>
            <person name="Oh B.S."/>
            <person name="Lee J.H."/>
        </authorList>
    </citation>
    <scope>NUCLEOTIDE SEQUENCE [LARGE SCALE GENOMIC DNA]</scope>
    <source>
        <strain evidence="3 4">AGMB00832</strain>
    </source>
</reference>
<feature type="domain" description="Transposase IS30-like HTH" evidence="2">
    <location>
        <begin position="4"/>
        <end position="47"/>
    </location>
</feature>
<evidence type="ECO:0000259" key="2">
    <source>
        <dbReference type="Pfam" id="PF13936"/>
    </source>
</evidence>
<evidence type="ECO:0000313" key="4">
    <source>
        <dbReference type="Proteomes" id="UP000723714"/>
    </source>
</evidence>
<keyword evidence="4" id="KW-1185">Reference proteome</keyword>
<evidence type="ECO:0000256" key="1">
    <source>
        <dbReference type="SAM" id="MobiDB-lite"/>
    </source>
</evidence>
<dbReference type="Pfam" id="PF13936">
    <property type="entry name" value="HTH_38"/>
    <property type="match status" value="1"/>
</dbReference>
<gene>
    <name evidence="3" type="ORF">HGO97_014330</name>
</gene>
<dbReference type="InterPro" id="IPR025246">
    <property type="entry name" value="IS30-like_HTH"/>
</dbReference>
<dbReference type="SUPFAM" id="SSF46689">
    <property type="entry name" value="Homeodomain-like"/>
    <property type="match status" value="1"/>
</dbReference>
<dbReference type="Gene3D" id="1.10.10.60">
    <property type="entry name" value="Homeodomain-like"/>
    <property type="match status" value="1"/>
</dbReference>
<feature type="region of interest" description="Disordered" evidence="1">
    <location>
        <begin position="45"/>
        <end position="66"/>
    </location>
</feature>
<sequence>MARKYKRLSYEDRKTIEEMCRNGKKADEIAAAMDVHRATIYHELQRGGAGGGNRQQYSADMAQRAI</sequence>
<proteinExistence type="predicted"/>
<comment type="caution">
    <text evidence="3">The sequence shown here is derived from an EMBL/GenBank/DDBJ whole genome shotgun (WGS) entry which is preliminary data.</text>
</comment>
<dbReference type="Proteomes" id="UP000723714">
    <property type="component" value="Unassembled WGS sequence"/>
</dbReference>
<accession>A0ABS6D6T8</accession>
<dbReference type="RefSeq" id="WP_139009306.1">
    <property type="nucleotide sequence ID" value="NZ_JABACJ020000014.1"/>
</dbReference>
<evidence type="ECO:0000313" key="3">
    <source>
        <dbReference type="EMBL" id="MBU3876985.1"/>
    </source>
</evidence>
<organism evidence="3 4">
    <name type="scientific">Faecalicatena faecalis</name>
    <dbReference type="NCBI Taxonomy" id="2726362"/>
    <lineage>
        <taxon>Bacteria</taxon>
        <taxon>Bacillati</taxon>
        <taxon>Bacillota</taxon>
        <taxon>Clostridia</taxon>
        <taxon>Lachnospirales</taxon>
        <taxon>Lachnospiraceae</taxon>
        <taxon>Faecalicatena</taxon>
    </lineage>
</organism>
<dbReference type="EMBL" id="JABACJ020000014">
    <property type="protein sequence ID" value="MBU3876985.1"/>
    <property type="molecule type" value="Genomic_DNA"/>
</dbReference>
<name>A0ABS6D6T8_9FIRM</name>
<dbReference type="InterPro" id="IPR009057">
    <property type="entry name" value="Homeodomain-like_sf"/>
</dbReference>